<gene>
    <name evidence="5" type="ORF">ACFOM8_17600</name>
</gene>
<evidence type="ECO:0000256" key="4">
    <source>
        <dbReference type="SAM" id="Phobius"/>
    </source>
</evidence>
<organism evidence="5 6">
    <name type="scientific">Paracoccus angustae</name>
    <dbReference type="NCBI Taxonomy" id="1671480"/>
    <lineage>
        <taxon>Bacteria</taxon>
        <taxon>Pseudomonadati</taxon>
        <taxon>Pseudomonadota</taxon>
        <taxon>Alphaproteobacteria</taxon>
        <taxon>Rhodobacterales</taxon>
        <taxon>Paracoccaceae</taxon>
        <taxon>Paracoccus</taxon>
    </lineage>
</organism>
<feature type="transmembrane region" description="Helical" evidence="4">
    <location>
        <begin position="273"/>
        <end position="295"/>
    </location>
</feature>
<dbReference type="EC" id="2.4.-.-" evidence="5"/>
<comment type="similarity">
    <text evidence="1">Belongs to the glycosyltransferase 2 family.</text>
</comment>
<dbReference type="Pfam" id="PF13641">
    <property type="entry name" value="Glyco_tranf_2_3"/>
    <property type="match status" value="1"/>
</dbReference>
<evidence type="ECO:0000313" key="6">
    <source>
        <dbReference type="Proteomes" id="UP001595539"/>
    </source>
</evidence>
<dbReference type="PANTHER" id="PTHR43179">
    <property type="entry name" value="RHAMNOSYLTRANSFERASE WBBL"/>
    <property type="match status" value="1"/>
</dbReference>
<dbReference type="RefSeq" id="WP_377763457.1">
    <property type="nucleotide sequence ID" value="NZ_JBHRXY010000023.1"/>
</dbReference>
<keyword evidence="4" id="KW-0812">Transmembrane</keyword>
<proteinExistence type="inferred from homology"/>
<protein>
    <submittedName>
        <fullName evidence="5">Glycosyltransferase family 2 protein</fullName>
        <ecNumber evidence="5">2.4.-.-</ecNumber>
    </submittedName>
</protein>
<evidence type="ECO:0000256" key="3">
    <source>
        <dbReference type="ARBA" id="ARBA00022679"/>
    </source>
</evidence>
<dbReference type="EMBL" id="JBHRXY010000023">
    <property type="protein sequence ID" value="MFC3631254.1"/>
    <property type="molecule type" value="Genomic_DNA"/>
</dbReference>
<dbReference type="Proteomes" id="UP001595539">
    <property type="component" value="Unassembled WGS sequence"/>
</dbReference>
<dbReference type="PANTHER" id="PTHR43179:SF12">
    <property type="entry name" value="GALACTOFURANOSYLTRANSFERASE GLFT2"/>
    <property type="match status" value="1"/>
</dbReference>
<dbReference type="SUPFAM" id="SSF53448">
    <property type="entry name" value="Nucleotide-diphospho-sugar transferases"/>
    <property type="match status" value="1"/>
</dbReference>
<dbReference type="GO" id="GO:0016757">
    <property type="term" value="F:glycosyltransferase activity"/>
    <property type="evidence" value="ECO:0007669"/>
    <property type="project" value="UniProtKB-KW"/>
</dbReference>
<keyword evidence="6" id="KW-1185">Reference proteome</keyword>
<dbReference type="CDD" id="cd04186">
    <property type="entry name" value="GT_2_like_c"/>
    <property type="match status" value="1"/>
</dbReference>
<keyword evidence="3 5" id="KW-0808">Transferase</keyword>
<name>A0ABV7U856_9RHOB</name>
<dbReference type="Gene3D" id="3.90.550.10">
    <property type="entry name" value="Spore Coat Polysaccharide Biosynthesis Protein SpsA, Chain A"/>
    <property type="match status" value="1"/>
</dbReference>
<comment type="caution">
    <text evidence="5">The sequence shown here is derived from an EMBL/GenBank/DDBJ whole genome shotgun (WGS) entry which is preliminary data.</text>
</comment>
<keyword evidence="4" id="KW-1133">Transmembrane helix</keyword>
<accession>A0ABV7U856</accession>
<reference evidence="6" key="1">
    <citation type="journal article" date="2019" name="Int. J. Syst. Evol. Microbiol.">
        <title>The Global Catalogue of Microorganisms (GCM) 10K type strain sequencing project: providing services to taxonomists for standard genome sequencing and annotation.</title>
        <authorList>
            <consortium name="The Broad Institute Genomics Platform"/>
            <consortium name="The Broad Institute Genome Sequencing Center for Infectious Disease"/>
            <person name="Wu L."/>
            <person name="Ma J."/>
        </authorList>
    </citation>
    <scope>NUCLEOTIDE SEQUENCE [LARGE SCALE GENOMIC DNA]</scope>
    <source>
        <strain evidence="6">KCTC 42473</strain>
    </source>
</reference>
<dbReference type="InterPro" id="IPR029044">
    <property type="entry name" value="Nucleotide-diphossugar_trans"/>
</dbReference>
<evidence type="ECO:0000256" key="1">
    <source>
        <dbReference type="ARBA" id="ARBA00006739"/>
    </source>
</evidence>
<keyword evidence="4" id="KW-0472">Membrane</keyword>
<keyword evidence="2 5" id="KW-0328">Glycosyltransferase</keyword>
<sequence length="337" mass="37020">MSSRIAVIIVNYGTAGLAIAAVDSVLSRDHDGHPVEVHLLDNASPGGDAAVLARAHSARNWGNRVRLWPETRNHGFGRGNNVVLRALAARPQPPDYVFLLNPDAQLQNEALAILADRLDRTPQAAAAGAGIALPSGIPVTAAFRFPSARSEFAQAVNFGPLSRLFRDRLVPLPADQPEGPVDWVSGAAVMMRLSVLRDLGGFDPDFFLYYEEVELMFRMRKSGHQILYVPAARVRHVEGAATDVKSGAPVRKRRPAYWYDSWRQYHLKTQGRAGALAAGLAWLAGAGLNAPLALLRRQERRSPKRFFSDFTRLVIWPLLFGSRQGRRTGRVRDGEPG</sequence>
<evidence type="ECO:0000256" key="2">
    <source>
        <dbReference type="ARBA" id="ARBA00022676"/>
    </source>
</evidence>
<evidence type="ECO:0000313" key="5">
    <source>
        <dbReference type="EMBL" id="MFC3631254.1"/>
    </source>
</evidence>